<evidence type="ECO:0008006" key="4">
    <source>
        <dbReference type="Google" id="ProtNLM"/>
    </source>
</evidence>
<sequence>MNPPCRCCSLKRTNFLHATAVGSATLINHLGKRIKLDNALLVPSLNRSLISIPRIFKKEFSIVKTGEADAVITIDNNYKLLGNLKNNLLEIHSSQFEVMNSFSSCYMSSPNSPNWHSRLGHPNPKYQEKMIPDSKQ</sequence>
<dbReference type="EMBL" id="LAVV01007561">
    <property type="protein sequence ID" value="KNZ55546.1"/>
    <property type="molecule type" value="Genomic_DNA"/>
</dbReference>
<name>A0A0L6V445_9BASI</name>
<organism evidence="2 3">
    <name type="scientific">Puccinia sorghi</name>
    <dbReference type="NCBI Taxonomy" id="27349"/>
    <lineage>
        <taxon>Eukaryota</taxon>
        <taxon>Fungi</taxon>
        <taxon>Dikarya</taxon>
        <taxon>Basidiomycota</taxon>
        <taxon>Pucciniomycotina</taxon>
        <taxon>Pucciniomycetes</taxon>
        <taxon>Pucciniales</taxon>
        <taxon>Pucciniaceae</taxon>
        <taxon>Puccinia</taxon>
    </lineage>
</organism>
<keyword evidence="3" id="KW-1185">Reference proteome</keyword>
<accession>A0A0L6V445</accession>
<comment type="caution">
    <text evidence="2">The sequence shown here is derived from an EMBL/GenBank/DDBJ whole genome shotgun (WGS) entry which is preliminary data.</text>
</comment>
<evidence type="ECO:0000313" key="3">
    <source>
        <dbReference type="Proteomes" id="UP000037035"/>
    </source>
</evidence>
<protein>
    <recommendedName>
        <fullName evidence="4">GAG-pre-integrase domain-containing protein</fullName>
    </recommendedName>
</protein>
<evidence type="ECO:0000256" key="1">
    <source>
        <dbReference type="SAM" id="MobiDB-lite"/>
    </source>
</evidence>
<dbReference type="Proteomes" id="UP000037035">
    <property type="component" value="Unassembled WGS sequence"/>
</dbReference>
<dbReference type="VEuPathDB" id="FungiDB:VP01_2653g5"/>
<dbReference type="AlphaFoldDB" id="A0A0L6V445"/>
<evidence type="ECO:0000313" key="2">
    <source>
        <dbReference type="EMBL" id="KNZ55546.1"/>
    </source>
</evidence>
<proteinExistence type="predicted"/>
<feature type="region of interest" description="Disordered" evidence="1">
    <location>
        <begin position="116"/>
        <end position="136"/>
    </location>
</feature>
<gene>
    <name evidence="2" type="ORF">VP01_2653g5</name>
</gene>
<feature type="compositionally biased region" description="Basic and acidic residues" evidence="1">
    <location>
        <begin position="126"/>
        <end position="136"/>
    </location>
</feature>
<reference evidence="2 3" key="1">
    <citation type="submission" date="2015-08" db="EMBL/GenBank/DDBJ databases">
        <title>Next Generation Sequencing and Analysis of the Genome of Puccinia sorghi L Schw, the Causal Agent of Maize Common Rust.</title>
        <authorList>
            <person name="Rochi L."/>
            <person name="Burguener G."/>
            <person name="Darino M."/>
            <person name="Turjanski A."/>
            <person name="Kreff E."/>
            <person name="Dieguez M.J."/>
            <person name="Sacco F."/>
        </authorList>
    </citation>
    <scope>NUCLEOTIDE SEQUENCE [LARGE SCALE GENOMIC DNA]</scope>
    <source>
        <strain evidence="2 3">RO10H11247</strain>
    </source>
</reference>